<dbReference type="GO" id="GO:0006633">
    <property type="term" value="P:fatty acid biosynthetic process"/>
    <property type="evidence" value="ECO:0007669"/>
    <property type="project" value="InterPro"/>
</dbReference>
<dbReference type="KEGG" id="clia:C3E79_02635"/>
<dbReference type="Gene3D" id="3.90.470.20">
    <property type="entry name" value="4'-phosphopantetheinyl transferase domain"/>
    <property type="match status" value="1"/>
</dbReference>
<sequence length="125" mass="13245">MEARHIGVDVVDIERFREQLGSAGTTFSSVFTDRELRDCAAKADRAASLAARWAAKEAYIKAWSQSLFGAPPVVGAVDFRDIEVISDAFGRVALALHGELESVAPPAASLSLSHDGNCAVAVCLV</sequence>
<dbReference type="GO" id="GO:0008897">
    <property type="term" value="F:holo-[acyl-carrier-protein] synthase activity"/>
    <property type="evidence" value="ECO:0007669"/>
    <property type="project" value="InterPro"/>
</dbReference>
<accession>A0A2S0WCN0</accession>
<evidence type="ECO:0000313" key="1">
    <source>
        <dbReference type="EMBL" id="AWB83523.1"/>
    </source>
</evidence>
<dbReference type="InterPro" id="IPR008278">
    <property type="entry name" value="4-PPantetheinyl_Trfase_dom"/>
</dbReference>
<protein>
    <submittedName>
        <fullName evidence="1">Holo-ACP synthase</fullName>
    </submittedName>
</protein>
<organism evidence="1 2">
    <name type="scientific">Corynebacterium liangguodongii</name>
    <dbReference type="NCBI Taxonomy" id="2079535"/>
    <lineage>
        <taxon>Bacteria</taxon>
        <taxon>Bacillati</taxon>
        <taxon>Actinomycetota</taxon>
        <taxon>Actinomycetes</taxon>
        <taxon>Mycobacteriales</taxon>
        <taxon>Corynebacteriaceae</taxon>
        <taxon>Corynebacterium</taxon>
    </lineage>
</organism>
<dbReference type="GO" id="GO:0000287">
    <property type="term" value="F:magnesium ion binding"/>
    <property type="evidence" value="ECO:0007669"/>
    <property type="project" value="InterPro"/>
</dbReference>
<reference evidence="2" key="1">
    <citation type="submission" date="2018-01" db="EMBL/GenBank/DDBJ databases">
        <authorList>
            <person name="Li J."/>
        </authorList>
    </citation>
    <scope>NUCLEOTIDE SEQUENCE [LARGE SCALE GENOMIC DNA]</scope>
    <source>
        <strain evidence="2">2184</strain>
    </source>
</reference>
<dbReference type="EMBL" id="CP026948">
    <property type="protein sequence ID" value="AWB83523.1"/>
    <property type="molecule type" value="Genomic_DNA"/>
</dbReference>
<gene>
    <name evidence="1" type="ORF">C3E79_02635</name>
</gene>
<keyword evidence="2" id="KW-1185">Reference proteome</keyword>
<dbReference type="NCBIfam" id="NF000831">
    <property type="entry name" value="PRK00070.3-1"/>
    <property type="match status" value="1"/>
</dbReference>
<dbReference type="SUPFAM" id="SSF56214">
    <property type="entry name" value="4'-phosphopantetheinyl transferase"/>
    <property type="match status" value="1"/>
</dbReference>
<dbReference type="OrthoDB" id="517356at2"/>
<dbReference type="InterPro" id="IPR037143">
    <property type="entry name" value="4-PPantetheinyl_Trfase_dom_sf"/>
</dbReference>
<dbReference type="RefSeq" id="WP_108403513.1">
    <property type="nucleotide sequence ID" value="NZ_CP026948.1"/>
</dbReference>
<proteinExistence type="predicted"/>
<dbReference type="NCBIfam" id="TIGR00556">
    <property type="entry name" value="pantethn_trn"/>
    <property type="match status" value="1"/>
</dbReference>
<dbReference type="Proteomes" id="UP000244754">
    <property type="component" value="Chromosome"/>
</dbReference>
<name>A0A2S0WCN0_9CORY</name>
<dbReference type="InterPro" id="IPR004568">
    <property type="entry name" value="Ppantetheine-prot_Trfase_dom"/>
</dbReference>
<dbReference type="Pfam" id="PF01648">
    <property type="entry name" value="ACPS"/>
    <property type="match status" value="1"/>
</dbReference>
<dbReference type="AlphaFoldDB" id="A0A2S0WCN0"/>
<evidence type="ECO:0000313" key="2">
    <source>
        <dbReference type="Proteomes" id="UP000244754"/>
    </source>
</evidence>